<accession>A0A336LMG3</accession>
<evidence type="ECO:0000313" key="1">
    <source>
        <dbReference type="EMBL" id="SSX17547.1"/>
    </source>
</evidence>
<dbReference type="AlphaFoldDB" id="A0A336LMG3"/>
<protein>
    <submittedName>
        <fullName evidence="1">CSON001316 protein</fullName>
    </submittedName>
</protein>
<dbReference type="EMBL" id="UFQT01000011">
    <property type="protein sequence ID" value="SSX17547.1"/>
    <property type="molecule type" value="Genomic_DNA"/>
</dbReference>
<proteinExistence type="predicted"/>
<sequence length="78" mass="9152">MSPSLQATEKFEQISVNIKKSSQINTRRIHFSSSPAIQNICHLMTFIPHKWDDNNGYDFVKLYYETLFVLVKDEQKTT</sequence>
<organism evidence="1">
    <name type="scientific">Culicoides sonorensis</name>
    <name type="common">Biting midge</name>
    <dbReference type="NCBI Taxonomy" id="179676"/>
    <lineage>
        <taxon>Eukaryota</taxon>
        <taxon>Metazoa</taxon>
        <taxon>Ecdysozoa</taxon>
        <taxon>Arthropoda</taxon>
        <taxon>Hexapoda</taxon>
        <taxon>Insecta</taxon>
        <taxon>Pterygota</taxon>
        <taxon>Neoptera</taxon>
        <taxon>Endopterygota</taxon>
        <taxon>Diptera</taxon>
        <taxon>Nematocera</taxon>
        <taxon>Chironomoidea</taxon>
        <taxon>Ceratopogonidae</taxon>
        <taxon>Ceratopogoninae</taxon>
        <taxon>Culicoides</taxon>
        <taxon>Monoculicoides</taxon>
    </lineage>
</organism>
<dbReference type="VEuPathDB" id="VectorBase:CSON001316"/>
<name>A0A336LMG3_CULSO</name>
<gene>
    <name evidence="1" type="primary">CSON001316</name>
</gene>
<reference evidence="1" key="1">
    <citation type="submission" date="2018-07" db="EMBL/GenBank/DDBJ databases">
        <authorList>
            <person name="Quirk P.G."/>
            <person name="Krulwich T.A."/>
        </authorList>
    </citation>
    <scope>NUCLEOTIDE SEQUENCE</scope>
</reference>